<accession>A0AAX4PBP9</accession>
<reference evidence="2 3" key="1">
    <citation type="submission" date="2024-03" db="EMBL/GenBank/DDBJ databases">
        <title>Complete genome sequence of the green alga Chloropicon roscoffensis RCC1871.</title>
        <authorList>
            <person name="Lemieux C."/>
            <person name="Pombert J.-F."/>
            <person name="Otis C."/>
            <person name="Turmel M."/>
        </authorList>
    </citation>
    <scope>NUCLEOTIDE SEQUENCE [LARGE SCALE GENOMIC DNA]</scope>
    <source>
        <strain evidence="2 3">RCC1871</strain>
    </source>
</reference>
<dbReference type="InterPro" id="IPR052609">
    <property type="entry name" value="Ribosome_Biogenesis_Reg"/>
</dbReference>
<name>A0AAX4PBP9_9CHLO</name>
<gene>
    <name evidence="2" type="ORF">HKI87_07g49470</name>
</gene>
<feature type="domain" description="Nucleolar 27S pre-rRNA processing Urb2/Npa2 C-terminal" evidence="1">
    <location>
        <begin position="983"/>
        <end position="1186"/>
    </location>
</feature>
<proteinExistence type="predicted"/>
<dbReference type="EMBL" id="CP151507">
    <property type="protein sequence ID" value="WZN63399.1"/>
    <property type="molecule type" value="Genomic_DNA"/>
</dbReference>
<evidence type="ECO:0000259" key="1">
    <source>
        <dbReference type="Pfam" id="PF10441"/>
    </source>
</evidence>
<organism evidence="2 3">
    <name type="scientific">Chloropicon roscoffensis</name>
    <dbReference type="NCBI Taxonomy" id="1461544"/>
    <lineage>
        <taxon>Eukaryota</taxon>
        <taxon>Viridiplantae</taxon>
        <taxon>Chlorophyta</taxon>
        <taxon>Chloropicophyceae</taxon>
        <taxon>Chloropicales</taxon>
        <taxon>Chloropicaceae</taxon>
        <taxon>Chloropicon</taxon>
    </lineage>
</organism>
<keyword evidence="3" id="KW-1185">Reference proteome</keyword>
<evidence type="ECO:0000313" key="3">
    <source>
        <dbReference type="Proteomes" id="UP001472866"/>
    </source>
</evidence>
<dbReference type="Proteomes" id="UP001472866">
    <property type="component" value="Chromosome 07"/>
</dbReference>
<dbReference type="Pfam" id="PF10441">
    <property type="entry name" value="Urb2"/>
    <property type="match status" value="1"/>
</dbReference>
<dbReference type="GO" id="GO:0005730">
    <property type="term" value="C:nucleolus"/>
    <property type="evidence" value="ECO:0007669"/>
    <property type="project" value="TreeGrafter"/>
</dbReference>
<dbReference type="PANTHER" id="PTHR15682:SF2">
    <property type="entry name" value="UNHEALTHY RIBOSOME BIOGENESIS PROTEIN 2 HOMOLOG"/>
    <property type="match status" value="1"/>
</dbReference>
<dbReference type="PANTHER" id="PTHR15682">
    <property type="entry name" value="UNHEALTHY RIBOSOME BIOGENESIS PROTEIN 2 HOMOLOG"/>
    <property type="match status" value="1"/>
</dbReference>
<sequence>MEMKKLYHRVDDRQLRQLAVLSSFASHIAKTFSIETIESLQEFSSAEKTQLCKGLLRCLMQMSKVDFRITGKEMTHIWCLVWLSKPGTEVESLDFEFLLSPFTSRRDSGGMVHTLYESVWKTFAIDTGTIEDHGFFQTLASVAQRSLPTAVPDMAEVICELWLDLIAKREFQSQQAYLSLTELFCTLLDNLRVVKQNAHQCSRVCKSIFDRMQKMDIWADLLSYGEKSAKSTFLSAIKDRSSMCLARTASAVRVHSSMLRIAVDCEMTGYGDLHTSEEPSFLSSQEVVDLASMPELAKKLLIVSANVSESGARPEDLIAHFSFVCCSLAIQYISIDALSRSFVGQNQTSKCVGDFGGAEHAAFVVSALTGQLLSQKDSHERWNGLVSSVRQANVQVAMYHLMSSTFSHWSGLMREQSATMDNFIAGTLRQACGGMEGGADKDFSSQLQVSALKLLDKAAKDENATLCGRLLHLMKKELDVTLLDARLMPLQSEKLRKYLKKDSSDAGLDERMSKLMKHALSWVKHRPAQCLHSKTLGAAYDALTCRKIRVLVHSLGICARNRGLGRETVQGICAYLVVVESTVITQIEMMVSSEDGLKAAGESQTLGPLFEILCSCRRSISSVLQQSAGLEPERVLRFEKWCMGSIASILSVIERDSGLGLSDEFLDFVAITFDIRSVEMHNEISELCAKFCDSKENEYFGCSNAFCNIVALKAISQALRCPQGVSELDTGAFHKFVERVVTEIVNLGEEISKCEESPKKKQKLGHTKISNGVVSELLFLESVLDVYSEIILVCFKKTLGEDDRETPVQEEATSILKHTQCTLSLLLTLKERVGAPTRNASGLSRLHLFVWRKFLHFLDVSVDMAIPKLTSGTGAMRHLTAFSKIRKYCEALVKESSSQGLTRPRQDNWSLTAFECFSGAPMSSMWLRARTQEKKCLRMQSSYADSHANFILNALTSSSDHKDLEGALATLISIVTWAPAMKLRVNTLGRILHLPLLLFSSKDGQEVELGLDCKSIASCCRLIHACIKFRGNQCRRSAALIIQSAACLQSALLSAEYLATQDASAALDVPSRSDSDGLGDNLRSAASYLSDLYKELADQSETFGKYLVHVLSSYITSEQNDLVLSGRSKSVLALESGICTLLGSCPPKDLKHLNSVFHGTPQSGNYMEKLKKLHAKFEMHYKYGGKK</sequence>
<evidence type="ECO:0000313" key="2">
    <source>
        <dbReference type="EMBL" id="WZN63399.1"/>
    </source>
</evidence>
<dbReference type="AlphaFoldDB" id="A0AAX4PBP9"/>
<dbReference type="GO" id="GO:0042254">
    <property type="term" value="P:ribosome biogenesis"/>
    <property type="evidence" value="ECO:0007669"/>
    <property type="project" value="TreeGrafter"/>
</dbReference>
<protein>
    <submittedName>
        <fullName evidence="2">Urb2 domain-containing protein</fullName>
    </submittedName>
</protein>
<dbReference type="InterPro" id="IPR018849">
    <property type="entry name" value="Urb2/Npa2_C"/>
</dbReference>